<reference evidence="7" key="3">
    <citation type="submission" date="2015-06" db="UniProtKB">
        <authorList>
            <consortium name="EnsemblMetazoa"/>
        </authorList>
    </citation>
    <scope>IDENTIFICATION</scope>
</reference>
<dbReference type="RefSeq" id="XP_009027959.1">
    <property type="nucleotide sequence ID" value="XM_009029711.1"/>
</dbReference>
<feature type="transmembrane region" description="Helical" evidence="5">
    <location>
        <begin position="39"/>
        <end position="58"/>
    </location>
</feature>
<keyword evidence="8" id="KW-1185">Reference proteome</keyword>
<evidence type="ECO:0000256" key="3">
    <source>
        <dbReference type="ARBA" id="ARBA00022989"/>
    </source>
</evidence>
<sequence length="163" mass="18239">CCVSIRRSYPTNIIILVVMTLAFAVMVGIICSFHRVDQVVIAASATVVITFVLTIFAMQTKIDFTSCGGVMCIISILFIIFAITVSVYTAIWGRSKILMMVYCSIGALVFCLYIIFDTQMIMGGSNRQYQISPEDYIFAVTQLYVDIINLFLMLLRLIGHSEE</sequence>
<keyword evidence="3 5" id="KW-1133">Transmembrane helix</keyword>
<reference evidence="8" key="1">
    <citation type="submission" date="2012-12" db="EMBL/GenBank/DDBJ databases">
        <authorList>
            <person name="Hellsten U."/>
            <person name="Grimwood J."/>
            <person name="Chapman J.A."/>
            <person name="Shapiro H."/>
            <person name="Aerts A."/>
            <person name="Otillar R.P."/>
            <person name="Terry A.Y."/>
            <person name="Boore J.L."/>
            <person name="Simakov O."/>
            <person name="Marletaz F."/>
            <person name="Cho S.-J."/>
            <person name="Edsinger-Gonzales E."/>
            <person name="Havlak P."/>
            <person name="Kuo D.-H."/>
            <person name="Larsson T."/>
            <person name="Lv J."/>
            <person name="Arendt D."/>
            <person name="Savage R."/>
            <person name="Osoegawa K."/>
            <person name="de Jong P."/>
            <person name="Lindberg D.R."/>
            <person name="Seaver E.C."/>
            <person name="Weisblat D.A."/>
            <person name="Putnam N.H."/>
            <person name="Grigoriev I.V."/>
            <person name="Rokhsar D.S."/>
        </authorList>
    </citation>
    <scope>NUCLEOTIDE SEQUENCE</scope>
</reference>
<dbReference type="GO" id="GO:0005262">
    <property type="term" value="F:calcium channel activity"/>
    <property type="evidence" value="ECO:0000318"/>
    <property type="project" value="GO_Central"/>
</dbReference>
<dbReference type="GO" id="GO:0005794">
    <property type="term" value="C:Golgi apparatus"/>
    <property type="evidence" value="ECO:0000318"/>
    <property type="project" value="GO_Central"/>
</dbReference>
<evidence type="ECO:0000313" key="6">
    <source>
        <dbReference type="EMBL" id="ESN93989.1"/>
    </source>
</evidence>
<evidence type="ECO:0000256" key="4">
    <source>
        <dbReference type="ARBA" id="ARBA00023136"/>
    </source>
</evidence>
<name>T1EH74_HELRO</name>
<dbReference type="OMA" id="IKIFIRV"/>
<dbReference type="GO" id="GO:0016020">
    <property type="term" value="C:membrane"/>
    <property type="evidence" value="ECO:0000318"/>
    <property type="project" value="GO_Central"/>
</dbReference>
<dbReference type="Proteomes" id="UP000015101">
    <property type="component" value="Unassembled WGS sequence"/>
</dbReference>
<accession>T1EH74</accession>
<organism evidence="7 8">
    <name type="scientific">Helobdella robusta</name>
    <name type="common">Californian leech</name>
    <dbReference type="NCBI Taxonomy" id="6412"/>
    <lineage>
        <taxon>Eukaryota</taxon>
        <taxon>Metazoa</taxon>
        <taxon>Spiralia</taxon>
        <taxon>Lophotrochozoa</taxon>
        <taxon>Annelida</taxon>
        <taxon>Clitellata</taxon>
        <taxon>Hirudinea</taxon>
        <taxon>Rhynchobdellida</taxon>
        <taxon>Glossiphoniidae</taxon>
        <taxon>Helobdella</taxon>
    </lineage>
</organism>
<dbReference type="Pfam" id="PF01027">
    <property type="entry name" value="Bax1-I"/>
    <property type="match status" value="1"/>
</dbReference>
<comment type="subcellular location">
    <subcellularLocation>
        <location evidence="1">Membrane</location>
        <topology evidence="1">Multi-pass membrane protein</topology>
    </subcellularLocation>
</comment>
<dbReference type="KEGG" id="hro:HELRODRAFT_125879"/>
<dbReference type="PANTHER" id="PTHR23291:SF47">
    <property type="entry name" value="TRANSMEMBRANE BAX INHIBITOR MOTIF CONTAINING 7"/>
    <property type="match status" value="1"/>
</dbReference>
<dbReference type="CTD" id="20195924"/>
<feature type="transmembrane region" description="Helical" evidence="5">
    <location>
        <begin position="12"/>
        <end position="33"/>
    </location>
</feature>
<dbReference type="GeneID" id="20195924"/>
<evidence type="ECO:0000256" key="2">
    <source>
        <dbReference type="ARBA" id="ARBA00022692"/>
    </source>
</evidence>
<dbReference type="InterPro" id="IPR006214">
    <property type="entry name" value="Bax_inhibitor_1-related"/>
</dbReference>
<gene>
    <name evidence="7" type="primary">20195924</name>
    <name evidence="6" type="ORF">HELRODRAFT_125879</name>
</gene>
<proteinExistence type="inferred from homology"/>
<reference evidence="6 8" key="2">
    <citation type="journal article" date="2013" name="Nature">
        <title>Insights into bilaterian evolution from three spiralian genomes.</title>
        <authorList>
            <person name="Simakov O."/>
            <person name="Marletaz F."/>
            <person name="Cho S.J."/>
            <person name="Edsinger-Gonzales E."/>
            <person name="Havlak P."/>
            <person name="Hellsten U."/>
            <person name="Kuo D.H."/>
            <person name="Larsson T."/>
            <person name="Lv J."/>
            <person name="Arendt D."/>
            <person name="Savage R."/>
            <person name="Osoegawa K."/>
            <person name="de Jong P."/>
            <person name="Grimwood J."/>
            <person name="Chapman J.A."/>
            <person name="Shapiro H."/>
            <person name="Aerts A."/>
            <person name="Otillar R.P."/>
            <person name="Terry A.Y."/>
            <person name="Boore J.L."/>
            <person name="Grigoriev I.V."/>
            <person name="Lindberg D.R."/>
            <person name="Seaver E.C."/>
            <person name="Weisblat D.A."/>
            <person name="Putnam N.H."/>
            <person name="Rokhsar D.S."/>
        </authorList>
    </citation>
    <scope>NUCLEOTIDE SEQUENCE</scope>
</reference>
<feature type="transmembrane region" description="Helical" evidence="5">
    <location>
        <begin position="70"/>
        <end position="91"/>
    </location>
</feature>
<evidence type="ECO:0000256" key="1">
    <source>
        <dbReference type="ARBA" id="ARBA00004141"/>
    </source>
</evidence>
<feature type="transmembrane region" description="Helical" evidence="5">
    <location>
        <begin position="97"/>
        <end position="116"/>
    </location>
</feature>
<evidence type="ECO:0000313" key="7">
    <source>
        <dbReference type="EnsemblMetazoa" id="HelroP125879"/>
    </source>
</evidence>
<dbReference type="PANTHER" id="PTHR23291">
    <property type="entry name" value="BAX INHIBITOR-RELATED"/>
    <property type="match status" value="1"/>
</dbReference>
<keyword evidence="4 5" id="KW-0472">Membrane</keyword>
<feature type="transmembrane region" description="Helical" evidence="5">
    <location>
        <begin position="136"/>
        <end position="158"/>
    </location>
</feature>
<dbReference type="InParanoid" id="T1EH74"/>
<keyword evidence="2 5" id="KW-0812">Transmembrane</keyword>
<dbReference type="EnsemblMetazoa" id="HelroT125879">
    <property type="protein sequence ID" value="HelroP125879"/>
    <property type="gene ID" value="HelroG125879"/>
</dbReference>
<protein>
    <submittedName>
        <fullName evidence="6 7">Uncharacterized protein</fullName>
    </submittedName>
</protein>
<dbReference type="EMBL" id="KB097579">
    <property type="protein sequence ID" value="ESN93989.1"/>
    <property type="molecule type" value="Genomic_DNA"/>
</dbReference>
<dbReference type="OrthoDB" id="7933078at2759"/>
<dbReference type="AlphaFoldDB" id="T1EH74"/>
<dbReference type="HOGENOM" id="CLU_058671_5_0_1"/>
<dbReference type="eggNOG" id="KOG2322">
    <property type="taxonomic scope" value="Eukaryota"/>
</dbReference>
<evidence type="ECO:0000256" key="5">
    <source>
        <dbReference type="RuleBase" id="RU004379"/>
    </source>
</evidence>
<dbReference type="EMBL" id="AMQM01007184">
    <property type="status" value="NOT_ANNOTATED_CDS"/>
    <property type="molecule type" value="Genomic_DNA"/>
</dbReference>
<evidence type="ECO:0000313" key="8">
    <source>
        <dbReference type="Proteomes" id="UP000015101"/>
    </source>
</evidence>
<comment type="similarity">
    <text evidence="5">Belongs to the BI1 family.</text>
</comment>